<accession>A0A437SV28</accession>
<name>A0A437SV28_9LACO</name>
<dbReference type="AlphaFoldDB" id="A0A437SV28"/>
<evidence type="ECO:0000313" key="2">
    <source>
        <dbReference type="Proteomes" id="UP000288291"/>
    </source>
</evidence>
<comment type="caution">
    <text evidence="1">The sequence shown here is derived from an EMBL/GenBank/DDBJ whole genome shotgun (WGS) entry which is preliminary data.</text>
</comment>
<protein>
    <submittedName>
        <fullName evidence="1">Uncharacterized protein</fullName>
    </submittedName>
</protein>
<dbReference type="EMBL" id="RXIA01000013">
    <property type="protein sequence ID" value="RVU70793.1"/>
    <property type="molecule type" value="Genomic_DNA"/>
</dbReference>
<gene>
    <name evidence="1" type="ORF">EJK17_05915</name>
</gene>
<sequence>MRKEVKLGIVLPNNLIFVKSWEYNPNSCYINFLKRHQNKEIIKVVSGIKGVGKTTLFLLFREYLKDNGVSSDQIITINFQQTEKLLNFIWRESCRAC</sequence>
<evidence type="ECO:0000313" key="1">
    <source>
        <dbReference type="EMBL" id="RVU70793.1"/>
    </source>
</evidence>
<reference evidence="1 2" key="1">
    <citation type="submission" date="2018-12" db="EMBL/GenBank/DDBJ databases">
        <authorList>
            <person name="Meng J."/>
        </authorList>
    </citation>
    <scope>NUCLEOTIDE SEQUENCE [LARGE SCALE GENOMIC DNA]</scope>
    <source>
        <strain evidence="1 2">HT111-2</strain>
    </source>
</reference>
<proteinExistence type="predicted"/>
<organism evidence="1 2">
    <name type="scientific">Lactobacillus xujianguonis</name>
    <dbReference type="NCBI Taxonomy" id="2495899"/>
    <lineage>
        <taxon>Bacteria</taxon>
        <taxon>Bacillati</taxon>
        <taxon>Bacillota</taxon>
        <taxon>Bacilli</taxon>
        <taxon>Lactobacillales</taxon>
        <taxon>Lactobacillaceae</taxon>
        <taxon>Lactobacillus</taxon>
    </lineage>
</organism>
<dbReference type="Proteomes" id="UP000288291">
    <property type="component" value="Unassembled WGS sequence"/>
</dbReference>
<keyword evidence="2" id="KW-1185">Reference proteome</keyword>